<evidence type="ECO:0000313" key="3">
    <source>
        <dbReference type="Proteomes" id="UP000593576"/>
    </source>
</evidence>
<dbReference type="Proteomes" id="UP000593576">
    <property type="component" value="Unassembled WGS sequence"/>
</dbReference>
<sequence length="186" mass="21645">MKAGLDLGFRRVVMEVDTLSIIKKVKSNDKDKPVLSQYISDIKVLCKNYQKCWFRQTCRNGKKTTHVVAREAVKINENTYLEGQLPRSVLKEAKSNVGELERRSSGNVNKNKKYLKMEERLVFAKARKKFLELKGQVALKKKKFKRALHGVEIVRFEARKNERIEKGIQGSLVKSWNNYRLVFRGD</sequence>
<reference evidence="2 3" key="1">
    <citation type="journal article" date="2019" name="Genome Biol. Evol.">
        <title>Insights into the evolution of the New World diploid cottons (Gossypium, subgenus Houzingenia) based on genome sequencing.</title>
        <authorList>
            <person name="Grover C.E."/>
            <person name="Arick M.A. 2nd"/>
            <person name="Thrash A."/>
            <person name="Conover J.L."/>
            <person name="Sanders W.S."/>
            <person name="Peterson D.G."/>
            <person name="Frelichowski J.E."/>
            <person name="Scheffler J.A."/>
            <person name="Scheffler B.E."/>
            <person name="Wendel J.F."/>
        </authorList>
    </citation>
    <scope>NUCLEOTIDE SEQUENCE [LARGE SCALE GENOMIC DNA]</scope>
    <source>
        <strain evidence="2">1</strain>
        <tissue evidence="2">Leaf</tissue>
    </source>
</reference>
<proteinExistence type="predicted"/>
<dbReference type="GO" id="GO:0004523">
    <property type="term" value="F:RNA-DNA hybrid ribonuclease activity"/>
    <property type="evidence" value="ECO:0007669"/>
    <property type="project" value="InterPro"/>
</dbReference>
<dbReference type="EMBL" id="JABFAF010264260">
    <property type="protein sequence ID" value="MBA0876264.1"/>
    <property type="molecule type" value="Genomic_DNA"/>
</dbReference>
<dbReference type="InterPro" id="IPR002156">
    <property type="entry name" value="RNaseH_domain"/>
</dbReference>
<dbReference type="GO" id="GO:0003676">
    <property type="term" value="F:nucleic acid binding"/>
    <property type="evidence" value="ECO:0007669"/>
    <property type="project" value="InterPro"/>
</dbReference>
<dbReference type="Pfam" id="PF13456">
    <property type="entry name" value="RVT_3"/>
    <property type="match status" value="1"/>
</dbReference>
<dbReference type="AlphaFoldDB" id="A0A7J9MZE5"/>
<comment type="caution">
    <text evidence="2">The sequence shown here is derived from an EMBL/GenBank/DDBJ whole genome shotgun (WGS) entry which is preliminary data.</text>
</comment>
<keyword evidence="3" id="KW-1185">Reference proteome</keyword>
<feature type="domain" description="RNase H type-1" evidence="1">
    <location>
        <begin position="3"/>
        <end position="72"/>
    </location>
</feature>
<organism evidence="2 3">
    <name type="scientific">Gossypium schwendimanii</name>
    <name type="common">Cotton</name>
    <dbReference type="NCBI Taxonomy" id="34291"/>
    <lineage>
        <taxon>Eukaryota</taxon>
        <taxon>Viridiplantae</taxon>
        <taxon>Streptophyta</taxon>
        <taxon>Embryophyta</taxon>
        <taxon>Tracheophyta</taxon>
        <taxon>Spermatophyta</taxon>
        <taxon>Magnoliopsida</taxon>
        <taxon>eudicotyledons</taxon>
        <taxon>Gunneridae</taxon>
        <taxon>Pentapetalae</taxon>
        <taxon>rosids</taxon>
        <taxon>malvids</taxon>
        <taxon>Malvales</taxon>
        <taxon>Malvaceae</taxon>
        <taxon>Malvoideae</taxon>
        <taxon>Gossypium</taxon>
    </lineage>
</organism>
<protein>
    <recommendedName>
        <fullName evidence="1">RNase H type-1 domain-containing protein</fullName>
    </recommendedName>
</protein>
<gene>
    <name evidence="2" type="ORF">Goshw_004614</name>
</gene>
<evidence type="ECO:0000313" key="2">
    <source>
        <dbReference type="EMBL" id="MBA0876264.1"/>
    </source>
</evidence>
<evidence type="ECO:0000259" key="1">
    <source>
        <dbReference type="Pfam" id="PF13456"/>
    </source>
</evidence>
<name>A0A7J9MZE5_GOSSC</name>
<accession>A0A7J9MZE5</accession>